<dbReference type="PROSITE" id="PS50127">
    <property type="entry name" value="UBC_2"/>
    <property type="match status" value="1"/>
</dbReference>
<dbReference type="SMART" id="SM00212">
    <property type="entry name" value="UBCc"/>
    <property type="match status" value="1"/>
</dbReference>
<dbReference type="PANTHER" id="PTHR24067">
    <property type="entry name" value="UBIQUITIN-CONJUGATING ENZYME E2"/>
    <property type="match status" value="1"/>
</dbReference>
<keyword evidence="3" id="KW-1185">Reference proteome</keyword>
<organism evidence="2 3">
    <name type="scientific">Blepharisma stoltei</name>
    <dbReference type="NCBI Taxonomy" id="1481888"/>
    <lineage>
        <taxon>Eukaryota</taxon>
        <taxon>Sar</taxon>
        <taxon>Alveolata</taxon>
        <taxon>Ciliophora</taxon>
        <taxon>Postciliodesmatophora</taxon>
        <taxon>Heterotrichea</taxon>
        <taxon>Heterotrichida</taxon>
        <taxon>Blepharismidae</taxon>
        <taxon>Blepharisma</taxon>
    </lineage>
</organism>
<evidence type="ECO:0000313" key="3">
    <source>
        <dbReference type="Proteomes" id="UP001162131"/>
    </source>
</evidence>
<protein>
    <recommendedName>
        <fullName evidence="1">UBC core domain-containing protein</fullName>
    </recommendedName>
</protein>
<proteinExistence type="predicted"/>
<evidence type="ECO:0000259" key="1">
    <source>
        <dbReference type="PROSITE" id="PS50127"/>
    </source>
</evidence>
<dbReference type="Proteomes" id="UP001162131">
    <property type="component" value="Unassembled WGS sequence"/>
</dbReference>
<dbReference type="Gene3D" id="3.10.110.10">
    <property type="entry name" value="Ubiquitin Conjugating Enzyme"/>
    <property type="match status" value="1"/>
</dbReference>
<sequence>MSESLPVRERIFREIVNQANSNNLEQMREYQLLLEYRSLQSYAPQGVYVLPKIQDVHTWFGILFIKKGHYRGAILKFRIELPQDYPNSGPQAYFSPHVFHPLINYETGQVNLSPRFPVWRPRKDFIFLVLDYLKKIFYTHNLWSDSRYALNQRAHELFTQDEEQFQKEVYVTVSESASSLSENPAESPIKFVQYNSFHQKVLDQIKNRDPDATESDQCENFMKWFKKTFI</sequence>
<dbReference type="InterPro" id="IPR016135">
    <property type="entry name" value="UBQ-conjugating_enzyme/RWD"/>
</dbReference>
<comment type="caution">
    <text evidence="2">The sequence shown here is derived from an EMBL/GenBank/DDBJ whole genome shotgun (WGS) entry which is preliminary data.</text>
</comment>
<name>A0AAU9IRK9_9CILI</name>
<dbReference type="InterPro" id="IPR000608">
    <property type="entry name" value="UBC"/>
</dbReference>
<evidence type="ECO:0000313" key="2">
    <source>
        <dbReference type="EMBL" id="CAG9318216.1"/>
    </source>
</evidence>
<dbReference type="EMBL" id="CAJZBQ010000020">
    <property type="protein sequence ID" value="CAG9318216.1"/>
    <property type="molecule type" value="Genomic_DNA"/>
</dbReference>
<gene>
    <name evidence="2" type="ORF">BSTOLATCC_MIC20696</name>
</gene>
<dbReference type="Pfam" id="PF00179">
    <property type="entry name" value="UQ_con"/>
    <property type="match status" value="1"/>
</dbReference>
<feature type="domain" description="UBC core" evidence="1">
    <location>
        <begin position="27"/>
        <end position="178"/>
    </location>
</feature>
<dbReference type="InterPro" id="IPR050113">
    <property type="entry name" value="Ub_conjugating_enzyme"/>
</dbReference>
<dbReference type="AlphaFoldDB" id="A0AAU9IRK9"/>
<dbReference type="CDD" id="cd23814">
    <property type="entry name" value="UEV_AKTIP"/>
    <property type="match status" value="1"/>
</dbReference>
<dbReference type="SUPFAM" id="SSF54495">
    <property type="entry name" value="UBC-like"/>
    <property type="match status" value="1"/>
</dbReference>
<reference evidence="2" key="1">
    <citation type="submission" date="2021-09" db="EMBL/GenBank/DDBJ databases">
        <authorList>
            <consortium name="AG Swart"/>
            <person name="Singh M."/>
            <person name="Singh A."/>
            <person name="Seah K."/>
            <person name="Emmerich C."/>
        </authorList>
    </citation>
    <scope>NUCLEOTIDE SEQUENCE</scope>
    <source>
        <strain evidence="2">ATCC30299</strain>
    </source>
</reference>
<accession>A0AAU9IRK9</accession>